<dbReference type="InterPro" id="IPR036464">
    <property type="entry name" value="Rubisco_LSMT_subst-bd_sf"/>
</dbReference>
<dbReference type="CDD" id="cd10527">
    <property type="entry name" value="SET_LSMT"/>
    <property type="match status" value="1"/>
</dbReference>
<keyword evidence="3" id="KW-0949">S-adenosyl-L-methionine</keyword>
<evidence type="ECO:0000256" key="2">
    <source>
        <dbReference type="ARBA" id="ARBA00022679"/>
    </source>
</evidence>
<keyword evidence="5" id="KW-0732">Signal</keyword>
<protein>
    <recommendedName>
        <fullName evidence="6">SET domain-containing protein</fullName>
    </recommendedName>
</protein>
<feature type="signal peptide" evidence="5">
    <location>
        <begin position="1"/>
        <end position="20"/>
    </location>
</feature>
<feature type="chain" id="PRO_5045516304" description="SET domain-containing protein" evidence="5">
    <location>
        <begin position="21"/>
        <end position="478"/>
    </location>
</feature>
<accession>A0ABR2Z345</accession>
<comment type="caution">
    <text evidence="7">The sequence shown here is derived from an EMBL/GenBank/DDBJ whole genome shotgun (WGS) entry which is preliminary data.</text>
</comment>
<keyword evidence="1" id="KW-0489">Methyltransferase</keyword>
<dbReference type="EMBL" id="JALJOT010000001">
    <property type="protein sequence ID" value="KAK9918344.1"/>
    <property type="molecule type" value="Genomic_DNA"/>
</dbReference>
<dbReference type="InterPro" id="IPR050600">
    <property type="entry name" value="SETD3_SETD6_MTase"/>
</dbReference>
<dbReference type="Pfam" id="PF09273">
    <property type="entry name" value="Rubis-subs-bind"/>
    <property type="match status" value="1"/>
</dbReference>
<name>A0ABR2Z345_9CHLO</name>
<dbReference type="Gene3D" id="3.90.1420.10">
    <property type="entry name" value="Rubisco LSMT, substrate-binding domain"/>
    <property type="match status" value="1"/>
</dbReference>
<evidence type="ECO:0000313" key="8">
    <source>
        <dbReference type="Proteomes" id="UP001491310"/>
    </source>
</evidence>
<evidence type="ECO:0000256" key="1">
    <source>
        <dbReference type="ARBA" id="ARBA00022603"/>
    </source>
</evidence>
<evidence type="ECO:0000259" key="6">
    <source>
        <dbReference type="PROSITE" id="PS50280"/>
    </source>
</evidence>
<evidence type="ECO:0000256" key="3">
    <source>
        <dbReference type="ARBA" id="ARBA00022691"/>
    </source>
</evidence>
<evidence type="ECO:0000256" key="4">
    <source>
        <dbReference type="SAM" id="MobiDB-lite"/>
    </source>
</evidence>
<feature type="domain" description="SET" evidence="6">
    <location>
        <begin position="21"/>
        <end position="239"/>
    </location>
</feature>
<dbReference type="InterPro" id="IPR046341">
    <property type="entry name" value="SET_dom_sf"/>
</dbReference>
<dbReference type="PROSITE" id="PS50280">
    <property type="entry name" value="SET"/>
    <property type="match status" value="1"/>
</dbReference>
<dbReference type="PANTHER" id="PTHR13271">
    <property type="entry name" value="UNCHARACTERIZED PUTATIVE METHYLTRANSFERASE"/>
    <property type="match status" value="1"/>
</dbReference>
<dbReference type="SUPFAM" id="SSF82199">
    <property type="entry name" value="SET domain"/>
    <property type="match status" value="1"/>
</dbReference>
<dbReference type="Gene3D" id="3.90.1410.10">
    <property type="entry name" value="set domain protein methyltransferase, domain 1"/>
    <property type="match status" value="1"/>
</dbReference>
<dbReference type="SUPFAM" id="SSF81822">
    <property type="entry name" value="RuBisCo LSMT C-terminal, substrate-binding domain"/>
    <property type="match status" value="1"/>
</dbReference>
<feature type="compositionally biased region" description="Basic residues" evidence="4">
    <location>
        <begin position="458"/>
        <end position="478"/>
    </location>
</feature>
<dbReference type="InterPro" id="IPR001214">
    <property type="entry name" value="SET_dom"/>
</dbReference>
<evidence type="ECO:0000313" key="7">
    <source>
        <dbReference type="EMBL" id="KAK9918344.1"/>
    </source>
</evidence>
<evidence type="ECO:0000256" key="5">
    <source>
        <dbReference type="SAM" id="SignalP"/>
    </source>
</evidence>
<keyword evidence="2" id="KW-0808">Transferase</keyword>
<gene>
    <name evidence="7" type="ORF">WJX75_003357</name>
</gene>
<dbReference type="Proteomes" id="UP001491310">
    <property type="component" value="Unassembled WGS sequence"/>
</dbReference>
<feature type="region of interest" description="Disordered" evidence="4">
    <location>
        <begin position="444"/>
        <end position="478"/>
    </location>
</feature>
<dbReference type="InterPro" id="IPR015353">
    <property type="entry name" value="Rubisco_LSMT_subst-bd"/>
</dbReference>
<sequence length="478" mass="51132">MNGSTSRTPFFCVLVALSSASPIDDGTSVSGALGAGLRASKACKSGELLVSLPRSCQLSYDGSTEPNLLQLISKVPDELWGAKLALQVLKERILGPDSPFHSYIDNLPMGVPGIPLFFSPDAIRALEQYPPLSEQVKKRCRWLLSFSSEHLSGLPGSSADPFQGTPVDANILGWALAMTTSRAFRVRGPQHPAALLPLIDMSNHSFAPNCEVKPGPAGSVEMVASRDISAEEDLLLSYGMLDNTFLLLDYGFLVPSNPYDTVLIRYDPIMFEAGQLLAQGQGAPPDDAPDLGSAAFQQQLLTEMQLLGHKANLELAFGRSLQRCSPRLLAVARLFTAASAAEVRGRSADDLGAWDQPLSLINEVKALRMVAGVAAMLLTRFPTTLEQDRRALAGGPAGGPKLPPDVRAAVQLRAEKKAVLSEVLQDIGHRIRGLASQTVPHGAAEAYRESVTQGPGGQKRKFSTSSRKPKMRNGKGFG</sequence>
<organism evidence="7 8">
    <name type="scientific">Coccomyxa subellipsoidea</name>
    <dbReference type="NCBI Taxonomy" id="248742"/>
    <lineage>
        <taxon>Eukaryota</taxon>
        <taxon>Viridiplantae</taxon>
        <taxon>Chlorophyta</taxon>
        <taxon>core chlorophytes</taxon>
        <taxon>Trebouxiophyceae</taxon>
        <taxon>Trebouxiophyceae incertae sedis</taxon>
        <taxon>Coccomyxaceae</taxon>
        <taxon>Coccomyxa</taxon>
    </lineage>
</organism>
<dbReference type="PANTHER" id="PTHR13271:SF116">
    <property type="entry name" value="F21J9.27"/>
    <property type="match status" value="1"/>
</dbReference>
<reference evidence="7 8" key="1">
    <citation type="journal article" date="2024" name="Nat. Commun.">
        <title>Phylogenomics reveals the evolutionary origins of lichenization in chlorophyte algae.</title>
        <authorList>
            <person name="Puginier C."/>
            <person name="Libourel C."/>
            <person name="Otte J."/>
            <person name="Skaloud P."/>
            <person name="Haon M."/>
            <person name="Grisel S."/>
            <person name="Petersen M."/>
            <person name="Berrin J.G."/>
            <person name="Delaux P.M."/>
            <person name="Dal Grande F."/>
            <person name="Keller J."/>
        </authorList>
    </citation>
    <scope>NUCLEOTIDE SEQUENCE [LARGE SCALE GENOMIC DNA]</scope>
    <source>
        <strain evidence="7 8">SAG 216-7</strain>
    </source>
</reference>
<keyword evidence="8" id="KW-1185">Reference proteome</keyword>
<dbReference type="Pfam" id="PF00856">
    <property type="entry name" value="SET"/>
    <property type="match status" value="1"/>
</dbReference>
<proteinExistence type="predicted"/>